<sequence length="396" mass="43766">MKFGVNYTPRQGWFYSWLDFDAGAVSADFAQIKSIGADHVRIFPLWPLLQPNRNLIRTAAVDAVVTTAQLAHEAGLESSIDVLQGHLSSFDFLPSWVSTWHDRNIFTDPQVVAAQQDLVRVLGEALRDIPGTTGLTLGNEFMQFAAQRHPHRHETSPQGALTWLDSLLGEAKRVWPGGRHVQSHDDDLWFEPSQPFGPHAAVTRGDSTTVHSWIFGALGPRYGVDSPLLPWFARYLCELAAAWSNDPHRPIWLQEVGAPENYVSVAKAPEFLIDTVDTLMGAHGGGVSPNLEAITWWCSHDVNSELVDFPYFEHTLGLIDENGKTKPIGDAFKASAEKWASVDSDAGNERESVAVVVDEKTRNLSNPYGQIFDAWIGHALDGDVRALRLADRGGED</sequence>
<dbReference type="Gene3D" id="3.20.20.80">
    <property type="entry name" value="Glycosidases"/>
    <property type="match status" value="2"/>
</dbReference>
<protein>
    <recommendedName>
        <fullName evidence="3">Glycosyl hydrolase</fullName>
    </recommendedName>
</protein>
<dbReference type="EMBL" id="SJDT01000007">
    <property type="protein sequence ID" value="TBW20864.1"/>
    <property type="molecule type" value="Genomic_DNA"/>
</dbReference>
<evidence type="ECO:0000313" key="1">
    <source>
        <dbReference type="EMBL" id="TBW20864.1"/>
    </source>
</evidence>
<name>A0A4Q9UYT6_9ACTO</name>
<dbReference type="OrthoDB" id="110211at2"/>
<dbReference type="AlphaFoldDB" id="A0A4Q9UYT6"/>
<dbReference type="RefSeq" id="WP_131282233.1">
    <property type="nucleotide sequence ID" value="NZ_JBHSLR010000003.1"/>
</dbReference>
<dbReference type="Proteomes" id="UP000293036">
    <property type="component" value="Unassembled WGS sequence"/>
</dbReference>
<gene>
    <name evidence="1" type="ORF">EZJ44_08020</name>
</gene>
<dbReference type="InterPro" id="IPR017853">
    <property type="entry name" value="GH"/>
</dbReference>
<keyword evidence="2" id="KW-1185">Reference proteome</keyword>
<comment type="caution">
    <text evidence="1">The sequence shown here is derived from an EMBL/GenBank/DDBJ whole genome shotgun (WGS) entry which is preliminary data.</text>
</comment>
<evidence type="ECO:0008006" key="3">
    <source>
        <dbReference type="Google" id="ProtNLM"/>
    </source>
</evidence>
<proteinExistence type="predicted"/>
<evidence type="ECO:0000313" key="2">
    <source>
        <dbReference type="Proteomes" id="UP000293036"/>
    </source>
</evidence>
<organism evidence="1 2">
    <name type="scientific">Arcanobacterium bovis</name>
    <dbReference type="NCBI Taxonomy" id="2529275"/>
    <lineage>
        <taxon>Bacteria</taxon>
        <taxon>Bacillati</taxon>
        <taxon>Actinomycetota</taxon>
        <taxon>Actinomycetes</taxon>
        <taxon>Actinomycetales</taxon>
        <taxon>Actinomycetaceae</taxon>
        <taxon>Arcanobacterium</taxon>
    </lineage>
</organism>
<dbReference type="SUPFAM" id="SSF51445">
    <property type="entry name" value="(Trans)glycosidases"/>
    <property type="match status" value="1"/>
</dbReference>
<accession>A0A4Q9UYT6</accession>
<reference evidence="1 2" key="1">
    <citation type="submission" date="2019-02" db="EMBL/GenBank/DDBJ databases">
        <title>Arcanobacterium bovis sp. nov., isolated from the milk of a cow with mastitis.</title>
        <authorList>
            <person name="Sammra O."/>
            <person name="Foster G."/>
            <person name="Hassan A."/>
            <person name="Alssahen M."/>
            <person name="Laemmler C."/>
            <person name="Borowiak M."/>
            <person name="Malorny B."/>
            <person name="Abdulmawjood A."/>
        </authorList>
    </citation>
    <scope>NUCLEOTIDE SEQUENCE [LARGE SCALE GENOMIC DNA]</scope>
    <source>
        <strain evidence="1 2">C605018/01/1</strain>
    </source>
</reference>